<keyword evidence="2" id="KW-0813">Transport</keyword>
<feature type="transmembrane region" description="Helical" evidence="7">
    <location>
        <begin position="145"/>
        <end position="167"/>
    </location>
</feature>
<sequence>MHPQNPQKLSASEDRQRWIALYVLCAGMLMIVLDATVVNVALPTIQDDLGFTSSNLAWVVNAYMIAFGGLLLFAGRMGDLVGRRRMFLSGLGVFSAASLLCGLAASQEWLVAARFLQGIGGAMTAAVILGMIVTMFPEPREQAKAIGVFAFVASAGGSIGLIAGGVLTSAISWHWIFFINIPIGLVTAVLAQRLLADDRGLGLKAGADVPGALLITSALMVGVYTIVAPAAEQGWTDSETLLFALGSLVLLVAFIVRESTAATPLIPLRIFRSRNVTGANLIQIFAVAGMFGLFFLGALYLQRVLGFDALETGLAFLPMTIVMGTLSVKFAEPLIMRFGARTLQFPGLAIIALALVLFTRTPVDGNYWEHVFPVMILLGLGVGICFPGLMTIAMSGATPQDAGLASGLVNTSAQVGGAVGLAVLATLSASRTENLEADGIATAQALVEGYHLAFWIAAGLVLVAIAVAAFVVRPVEMPPHPELATEPEGDLALVGADA</sequence>
<dbReference type="PANTHER" id="PTHR42718">
    <property type="entry name" value="MAJOR FACILITATOR SUPERFAMILY MULTIDRUG TRANSPORTER MFSC"/>
    <property type="match status" value="1"/>
</dbReference>
<dbReference type="RefSeq" id="WP_353863759.1">
    <property type="nucleotide sequence ID" value="NZ_CP088295.1"/>
</dbReference>
<feature type="transmembrane region" description="Helical" evidence="7">
    <location>
        <begin position="371"/>
        <end position="392"/>
    </location>
</feature>
<feature type="transmembrane region" description="Helical" evidence="7">
    <location>
        <begin position="173"/>
        <end position="195"/>
    </location>
</feature>
<feature type="transmembrane region" description="Helical" evidence="7">
    <location>
        <begin position="343"/>
        <end position="359"/>
    </location>
</feature>
<comment type="subcellular location">
    <subcellularLocation>
        <location evidence="1">Cell membrane</location>
        <topology evidence="1">Multi-pass membrane protein</topology>
    </subcellularLocation>
</comment>
<name>A0ABY5PFR8_9ACTN</name>
<accession>A0ABY5PFR8</accession>
<evidence type="ECO:0000256" key="6">
    <source>
        <dbReference type="ARBA" id="ARBA00023136"/>
    </source>
</evidence>
<evidence type="ECO:0000256" key="4">
    <source>
        <dbReference type="ARBA" id="ARBA00022692"/>
    </source>
</evidence>
<evidence type="ECO:0000256" key="7">
    <source>
        <dbReference type="SAM" id="Phobius"/>
    </source>
</evidence>
<feature type="transmembrane region" description="Helical" evidence="7">
    <location>
        <begin position="86"/>
        <end position="105"/>
    </location>
</feature>
<evidence type="ECO:0000256" key="1">
    <source>
        <dbReference type="ARBA" id="ARBA00004651"/>
    </source>
</evidence>
<evidence type="ECO:0000256" key="2">
    <source>
        <dbReference type="ARBA" id="ARBA00022448"/>
    </source>
</evidence>
<reference evidence="10" key="1">
    <citation type="submission" date="2021-11" db="EMBL/GenBank/DDBJ databases">
        <title>Cultivation dependent microbiological survey of springs from the worlds oldest radium mine currently devoted to the extraction of radon-saturated water.</title>
        <authorList>
            <person name="Kapinusova G."/>
            <person name="Smrhova T."/>
            <person name="Strejcek M."/>
            <person name="Suman J."/>
            <person name="Jani K."/>
            <person name="Pajer P."/>
            <person name="Uhlik O."/>
        </authorList>
    </citation>
    <scope>NUCLEOTIDE SEQUENCE [LARGE SCALE GENOMIC DNA]</scope>
    <source>
        <strain evidence="10">J379</strain>
    </source>
</reference>
<dbReference type="CDD" id="cd17321">
    <property type="entry name" value="MFS_MMR_MDR_like"/>
    <property type="match status" value="1"/>
</dbReference>
<dbReference type="InterPro" id="IPR020846">
    <property type="entry name" value="MFS_dom"/>
</dbReference>
<dbReference type="InterPro" id="IPR011701">
    <property type="entry name" value="MFS"/>
</dbReference>
<evidence type="ECO:0000256" key="3">
    <source>
        <dbReference type="ARBA" id="ARBA00022475"/>
    </source>
</evidence>
<feature type="transmembrane region" description="Helical" evidence="7">
    <location>
        <begin position="240"/>
        <end position="257"/>
    </location>
</feature>
<feature type="transmembrane region" description="Helical" evidence="7">
    <location>
        <begin position="449"/>
        <end position="472"/>
    </location>
</feature>
<keyword evidence="6 7" id="KW-0472">Membrane</keyword>
<proteinExistence type="predicted"/>
<evidence type="ECO:0000259" key="8">
    <source>
        <dbReference type="PROSITE" id="PS50850"/>
    </source>
</evidence>
<dbReference type="EMBL" id="CP088295">
    <property type="protein sequence ID" value="UUY03247.1"/>
    <property type="molecule type" value="Genomic_DNA"/>
</dbReference>
<feature type="transmembrane region" description="Helical" evidence="7">
    <location>
        <begin position="404"/>
        <end position="429"/>
    </location>
</feature>
<dbReference type="PROSITE" id="PS50850">
    <property type="entry name" value="MFS"/>
    <property type="match status" value="1"/>
</dbReference>
<dbReference type="InterPro" id="IPR036259">
    <property type="entry name" value="MFS_trans_sf"/>
</dbReference>
<dbReference type="Gene3D" id="1.20.1250.20">
    <property type="entry name" value="MFS general substrate transporter like domains"/>
    <property type="match status" value="1"/>
</dbReference>
<keyword evidence="10" id="KW-1185">Reference proteome</keyword>
<organism evidence="9 10">
    <name type="scientific">Svornostia abyssi</name>
    <dbReference type="NCBI Taxonomy" id="2898438"/>
    <lineage>
        <taxon>Bacteria</taxon>
        <taxon>Bacillati</taxon>
        <taxon>Actinomycetota</taxon>
        <taxon>Thermoleophilia</taxon>
        <taxon>Solirubrobacterales</taxon>
        <taxon>Baekduiaceae</taxon>
        <taxon>Svornostia</taxon>
    </lineage>
</organism>
<keyword evidence="4 7" id="KW-0812">Transmembrane</keyword>
<dbReference type="Proteomes" id="UP001058860">
    <property type="component" value="Chromosome"/>
</dbReference>
<feature type="transmembrane region" description="Helical" evidence="7">
    <location>
        <begin position="278"/>
        <end position="301"/>
    </location>
</feature>
<protein>
    <submittedName>
        <fullName evidence="9">MFS transporter</fullName>
    </submittedName>
</protein>
<evidence type="ECO:0000313" key="9">
    <source>
        <dbReference type="EMBL" id="UUY03247.1"/>
    </source>
</evidence>
<feature type="domain" description="Major facilitator superfamily (MFS) profile" evidence="8">
    <location>
        <begin position="20"/>
        <end position="476"/>
    </location>
</feature>
<dbReference type="Gene3D" id="1.20.1720.10">
    <property type="entry name" value="Multidrug resistance protein D"/>
    <property type="match status" value="1"/>
</dbReference>
<keyword evidence="3" id="KW-1003">Cell membrane</keyword>
<gene>
    <name evidence="9" type="ORF">LRS13_21650</name>
</gene>
<feature type="transmembrane region" description="Helical" evidence="7">
    <location>
        <begin position="111"/>
        <end position="133"/>
    </location>
</feature>
<dbReference type="SUPFAM" id="SSF103473">
    <property type="entry name" value="MFS general substrate transporter"/>
    <property type="match status" value="1"/>
</dbReference>
<evidence type="ECO:0000256" key="5">
    <source>
        <dbReference type="ARBA" id="ARBA00022989"/>
    </source>
</evidence>
<dbReference type="Pfam" id="PF07690">
    <property type="entry name" value="MFS_1"/>
    <property type="match status" value="1"/>
</dbReference>
<feature type="transmembrane region" description="Helical" evidence="7">
    <location>
        <begin position="21"/>
        <end position="44"/>
    </location>
</feature>
<feature type="transmembrane region" description="Helical" evidence="7">
    <location>
        <begin position="56"/>
        <end position="74"/>
    </location>
</feature>
<dbReference type="InterPro" id="IPR004638">
    <property type="entry name" value="EmrB-like"/>
</dbReference>
<dbReference type="PANTHER" id="PTHR42718:SF46">
    <property type="entry name" value="BLR6921 PROTEIN"/>
    <property type="match status" value="1"/>
</dbReference>
<feature type="transmembrane region" description="Helical" evidence="7">
    <location>
        <begin position="207"/>
        <end position="228"/>
    </location>
</feature>
<dbReference type="NCBIfam" id="TIGR00711">
    <property type="entry name" value="efflux_EmrB"/>
    <property type="match status" value="1"/>
</dbReference>
<evidence type="ECO:0000313" key="10">
    <source>
        <dbReference type="Proteomes" id="UP001058860"/>
    </source>
</evidence>
<keyword evidence="5 7" id="KW-1133">Transmembrane helix</keyword>